<evidence type="ECO:0000256" key="1">
    <source>
        <dbReference type="ARBA" id="ARBA00009437"/>
    </source>
</evidence>
<dbReference type="Proteomes" id="UP000006852">
    <property type="component" value="Chromosome"/>
</dbReference>
<reference evidence="6 7" key="1">
    <citation type="journal article" date="2011" name="Stand. Genomic Sci.">
        <title>Complete genome sequence of Treponema succinifaciens type strain (6091).</title>
        <authorList>
            <person name="Han C."/>
            <person name="Gronow S."/>
            <person name="Teshima H."/>
            <person name="Lapidus A."/>
            <person name="Nolan M."/>
            <person name="Lucas S."/>
            <person name="Hammon N."/>
            <person name="Deshpande S."/>
            <person name="Cheng J.F."/>
            <person name="Zeytun A."/>
            <person name="Tapia R."/>
            <person name="Goodwin L."/>
            <person name="Pitluck S."/>
            <person name="Liolios K."/>
            <person name="Pagani I."/>
            <person name="Ivanova N."/>
            <person name="Mavromatis K."/>
            <person name="Mikhailova N."/>
            <person name="Huntemann M."/>
            <person name="Pati A."/>
            <person name="Chen A."/>
            <person name="Palaniappan K."/>
            <person name="Land M."/>
            <person name="Hauser L."/>
            <person name="Brambilla E.M."/>
            <person name="Rohde M."/>
            <person name="Goker M."/>
            <person name="Woyke T."/>
            <person name="Bristow J."/>
            <person name="Eisen J.A."/>
            <person name="Markowitz V."/>
            <person name="Hugenholtz P."/>
            <person name="Kyrpides N.C."/>
            <person name="Klenk H.P."/>
            <person name="Detter J.C."/>
        </authorList>
    </citation>
    <scope>NUCLEOTIDE SEQUENCE [LARGE SCALE GENOMIC DNA]</scope>
    <source>
        <strain evidence="7">ATCC 33096 / DSM 2489 / 6091</strain>
    </source>
</reference>
<keyword evidence="7" id="KW-1185">Reference proteome</keyword>
<keyword evidence="3" id="KW-0238">DNA-binding</keyword>
<feature type="domain" description="HTH lysR-type" evidence="5">
    <location>
        <begin position="1"/>
        <end position="58"/>
    </location>
</feature>
<evidence type="ECO:0000256" key="4">
    <source>
        <dbReference type="ARBA" id="ARBA00023163"/>
    </source>
</evidence>
<dbReference type="STRING" id="869209.Tresu_0086"/>
<dbReference type="Pfam" id="PF03466">
    <property type="entry name" value="LysR_substrate"/>
    <property type="match status" value="1"/>
</dbReference>
<evidence type="ECO:0000259" key="5">
    <source>
        <dbReference type="PROSITE" id="PS50931"/>
    </source>
</evidence>
<dbReference type="eggNOG" id="COG0583">
    <property type="taxonomic scope" value="Bacteria"/>
</dbReference>
<dbReference type="GeneID" id="302997335"/>
<reference evidence="7" key="2">
    <citation type="submission" date="2011-04" db="EMBL/GenBank/DDBJ databases">
        <title>The complete genome of chromosome of Treponema succinifaciens DSM 2489.</title>
        <authorList>
            <person name="Lucas S."/>
            <person name="Copeland A."/>
            <person name="Lapidus A."/>
            <person name="Bruce D."/>
            <person name="Goodwin L."/>
            <person name="Pitluck S."/>
            <person name="Peters L."/>
            <person name="Kyrpides N."/>
            <person name="Mavromatis K."/>
            <person name="Ivanova N."/>
            <person name="Ovchinnikova G."/>
            <person name="Teshima H."/>
            <person name="Detter J.C."/>
            <person name="Tapia R."/>
            <person name="Han C."/>
            <person name="Land M."/>
            <person name="Hauser L."/>
            <person name="Markowitz V."/>
            <person name="Cheng J.-F."/>
            <person name="Hugenholtz P."/>
            <person name="Woyke T."/>
            <person name="Wu D."/>
            <person name="Gronow S."/>
            <person name="Wellnitz S."/>
            <person name="Brambilla E."/>
            <person name="Klenk H.-P."/>
            <person name="Eisen J.A."/>
        </authorList>
    </citation>
    <scope>NUCLEOTIDE SEQUENCE [LARGE SCALE GENOMIC DNA]</scope>
    <source>
        <strain evidence="7">ATCC 33096 / DSM 2489 / 6091</strain>
    </source>
</reference>
<dbReference type="RefSeq" id="WP_013700367.1">
    <property type="nucleotide sequence ID" value="NC_015385.1"/>
</dbReference>
<dbReference type="HOGENOM" id="CLU_039613_6_2_12"/>
<accession>F2NU92</accession>
<evidence type="ECO:0000256" key="2">
    <source>
        <dbReference type="ARBA" id="ARBA00023015"/>
    </source>
</evidence>
<sequence length="297" mass="34012">MELNQIKYFLEVAKNEHVTKSADNLHVAQPALTQSIHKLEEELEIPLFKHDGRNIKLTTYGQWLYKKLTPIVKEIDEIPEQLKTMANLEDSTIHLNILAASTLITNAIIEYKKINKKVHIQLNQNDQTDLYDICVTTKLFYQQNENEKDSVFVCSEKIFLAVPNIPRFSNLKSISLEEVKNENFIALSGSKHLRTICDKYCHEAGIRPNIIFESDNISAVKNTIGANLGIGFWPQYSWGKLDTKKVLLLEISDPVCSRDILISYKKNKLDCSQVEKFYNFLTDYVSSKEKASLGQTP</sequence>
<dbReference type="Gene3D" id="3.40.190.290">
    <property type="match status" value="1"/>
</dbReference>
<dbReference type="GO" id="GO:0003677">
    <property type="term" value="F:DNA binding"/>
    <property type="evidence" value="ECO:0007669"/>
    <property type="project" value="UniProtKB-KW"/>
</dbReference>
<dbReference type="EMBL" id="CP002631">
    <property type="protein sequence ID" value="AEB13056.1"/>
    <property type="molecule type" value="Genomic_DNA"/>
</dbReference>
<keyword evidence="2" id="KW-0805">Transcription regulation</keyword>
<dbReference type="AlphaFoldDB" id="F2NU92"/>
<dbReference type="PRINTS" id="PR00039">
    <property type="entry name" value="HTHLYSR"/>
</dbReference>
<dbReference type="InterPro" id="IPR005119">
    <property type="entry name" value="LysR_subst-bd"/>
</dbReference>
<dbReference type="GO" id="GO:0003700">
    <property type="term" value="F:DNA-binding transcription factor activity"/>
    <property type="evidence" value="ECO:0007669"/>
    <property type="project" value="InterPro"/>
</dbReference>
<dbReference type="PROSITE" id="PS50931">
    <property type="entry name" value="HTH_LYSR"/>
    <property type="match status" value="1"/>
</dbReference>
<protein>
    <submittedName>
        <fullName evidence="6">Transcriptional regulator, LysR family</fullName>
    </submittedName>
</protein>
<dbReference type="PANTHER" id="PTHR30346">
    <property type="entry name" value="TRANSCRIPTIONAL DUAL REGULATOR HCAR-RELATED"/>
    <property type="match status" value="1"/>
</dbReference>
<dbReference type="SUPFAM" id="SSF53850">
    <property type="entry name" value="Periplasmic binding protein-like II"/>
    <property type="match status" value="1"/>
</dbReference>
<proteinExistence type="inferred from homology"/>
<dbReference type="FunFam" id="1.10.10.10:FF:000001">
    <property type="entry name" value="LysR family transcriptional regulator"/>
    <property type="match status" value="1"/>
</dbReference>
<gene>
    <name evidence="6" type="ordered locus">Tresu_0086</name>
</gene>
<dbReference type="InterPro" id="IPR000847">
    <property type="entry name" value="LysR_HTH_N"/>
</dbReference>
<comment type="similarity">
    <text evidence="1">Belongs to the LysR transcriptional regulatory family.</text>
</comment>
<evidence type="ECO:0000313" key="6">
    <source>
        <dbReference type="EMBL" id="AEB13056.1"/>
    </source>
</evidence>
<organism evidence="6 7">
    <name type="scientific">Treponema succinifaciens (strain ATCC 33096 / DSM 2489 / 6091)</name>
    <dbReference type="NCBI Taxonomy" id="869209"/>
    <lineage>
        <taxon>Bacteria</taxon>
        <taxon>Pseudomonadati</taxon>
        <taxon>Spirochaetota</taxon>
        <taxon>Spirochaetia</taxon>
        <taxon>Spirochaetales</taxon>
        <taxon>Treponemataceae</taxon>
        <taxon>Treponema</taxon>
    </lineage>
</organism>
<dbReference type="Pfam" id="PF00126">
    <property type="entry name" value="HTH_1"/>
    <property type="match status" value="1"/>
</dbReference>
<dbReference type="KEGG" id="tsu:Tresu_0086"/>
<dbReference type="GO" id="GO:0032993">
    <property type="term" value="C:protein-DNA complex"/>
    <property type="evidence" value="ECO:0007669"/>
    <property type="project" value="TreeGrafter"/>
</dbReference>
<evidence type="ECO:0000313" key="7">
    <source>
        <dbReference type="Proteomes" id="UP000006852"/>
    </source>
</evidence>
<dbReference type="OrthoDB" id="1652954at2"/>
<dbReference type="Gene3D" id="1.10.10.10">
    <property type="entry name" value="Winged helix-like DNA-binding domain superfamily/Winged helix DNA-binding domain"/>
    <property type="match status" value="1"/>
</dbReference>
<dbReference type="InterPro" id="IPR036390">
    <property type="entry name" value="WH_DNA-bd_sf"/>
</dbReference>
<dbReference type="PANTHER" id="PTHR30346:SF28">
    <property type="entry name" value="HTH-TYPE TRANSCRIPTIONAL REGULATOR CYNR"/>
    <property type="match status" value="1"/>
</dbReference>
<name>F2NU92_TRES6</name>
<keyword evidence="4" id="KW-0804">Transcription</keyword>
<dbReference type="InterPro" id="IPR036388">
    <property type="entry name" value="WH-like_DNA-bd_sf"/>
</dbReference>
<evidence type="ECO:0000256" key="3">
    <source>
        <dbReference type="ARBA" id="ARBA00023125"/>
    </source>
</evidence>
<dbReference type="SUPFAM" id="SSF46785">
    <property type="entry name" value="Winged helix' DNA-binding domain"/>
    <property type="match status" value="1"/>
</dbReference>